<accession>A0AAW1T8T8</accession>
<dbReference type="SUPFAM" id="SSF55486">
    <property type="entry name" value="Metalloproteases ('zincins'), catalytic domain"/>
    <property type="match status" value="1"/>
</dbReference>
<dbReference type="InterPro" id="IPR012347">
    <property type="entry name" value="Ferritin-like"/>
</dbReference>
<dbReference type="Proteomes" id="UP001485043">
    <property type="component" value="Unassembled WGS sequence"/>
</dbReference>
<proteinExistence type="predicted"/>
<dbReference type="EMBL" id="JALJOV010000184">
    <property type="protein sequence ID" value="KAK9866156.1"/>
    <property type="molecule type" value="Genomic_DNA"/>
</dbReference>
<dbReference type="Pfam" id="PF02074">
    <property type="entry name" value="Peptidase_M32"/>
    <property type="match status" value="1"/>
</dbReference>
<dbReference type="GO" id="GO:0004181">
    <property type="term" value="F:metallocarboxypeptidase activity"/>
    <property type="evidence" value="ECO:0007669"/>
    <property type="project" value="InterPro"/>
</dbReference>
<dbReference type="PANTHER" id="PTHR34217">
    <property type="entry name" value="METAL-DEPENDENT CARBOXYPEPTIDASE"/>
    <property type="match status" value="1"/>
</dbReference>
<keyword evidence="2" id="KW-1185">Reference proteome</keyword>
<dbReference type="Gene3D" id="1.20.1260.10">
    <property type="match status" value="1"/>
</dbReference>
<dbReference type="Gene3D" id="1.10.1370.30">
    <property type="match status" value="1"/>
</dbReference>
<sequence>MVALSPAFSRFLLPRLQKAFPQLDKLTAETLWPAFNAIRKPSLIRVEADEAQYPMHIILRYKLEKGLINGSVKVADLPELWNQGMQDYLGCSPPNDAQGVLQDVHWSAGLFGYFPTYTLGAMYACQIYEAAKKAIPNLEDNISDGTFPPLRQWLNESIHQVGCLYPSSDELLLAATARTTPAIFQTLRPALKSGLTRVSRSEPSAFSNTRRSPGRALVMTKAGDQPQSFTTVPKAKTDEEAVTGALALAHDCAAAYGQAAGKAQDPELKQALEKFASQAEGQVDQWRGLLNPPPDKETGISTALNAGKVKLAQIAGDKAIVKAIYNNSNDSYTAYSEVSKRSDFSSSTTGLAKKLTPEAEAARSFFDKWQAAQS</sequence>
<dbReference type="PRINTS" id="PR00998">
    <property type="entry name" value="CRBOXYPTASET"/>
</dbReference>
<organism evidence="1 2">
    <name type="scientific">Apatococcus fuscideae</name>
    <dbReference type="NCBI Taxonomy" id="2026836"/>
    <lineage>
        <taxon>Eukaryota</taxon>
        <taxon>Viridiplantae</taxon>
        <taxon>Chlorophyta</taxon>
        <taxon>core chlorophytes</taxon>
        <taxon>Trebouxiophyceae</taxon>
        <taxon>Chlorellales</taxon>
        <taxon>Chlorellaceae</taxon>
        <taxon>Apatococcus</taxon>
    </lineage>
</organism>
<evidence type="ECO:0000313" key="1">
    <source>
        <dbReference type="EMBL" id="KAK9866156.1"/>
    </source>
</evidence>
<protein>
    <recommendedName>
        <fullName evidence="3">Carboxypeptidase</fullName>
    </recommendedName>
</protein>
<dbReference type="GO" id="GO:0006508">
    <property type="term" value="P:proteolysis"/>
    <property type="evidence" value="ECO:0007669"/>
    <property type="project" value="InterPro"/>
</dbReference>
<evidence type="ECO:0008006" key="3">
    <source>
        <dbReference type="Google" id="ProtNLM"/>
    </source>
</evidence>
<dbReference type="InterPro" id="IPR001333">
    <property type="entry name" value="Peptidase_M32_Taq"/>
</dbReference>
<evidence type="ECO:0000313" key="2">
    <source>
        <dbReference type="Proteomes" id="UP001485043"/>
    </source>
</evidence>
<dbReference type="CDD" id="cd00657">
    <property type="entry name" value="Ferritin_like"/>
    <property type="match status" value="1"/>
</dbReference>
<gene>
    <name evidence="1" type="ORF">WJX84_000072</name>
</gene>
<comment type="caution">
    <text evidence="1">The sequence shown here is derived from an EMBL/GenBank/DDBJ whole genome shotgun (WGS) entry which is preliminary data.</text>
</comment>
<dbReference type="PROSITE" id="PS52034">
    <property type="entry name" value="PEPTIDASE_M32"/>
    <property type="match status" value="1"/>
</dbReference>
<reference evidence="1 2" key="1">
    <citation type="journal article" date="2024" name="Nat. Commun.">
        <title>Phylogenomics reveals the evolutionary origins of lichenization in chlorophyte algae.</title>
        <authorList>
            <person name="Puginier C."/>
            <person name="Libourel C."/>
            <person name="Otte J."/>
            <person name="Skaloud P."/>
            <person name="Haon M."/>
            <person name="Grisel S."/>
            <person name="Petersen M."/>
            <person name="Berrin J.G."/>
            <person name="Delaux P.M."/>
            <person name="Dal Grande F."/>
            <person name="Keller J."/>
        </authorList>
    </citation>
    <scope>NUCLEOTIDE SEQUENCE [LARGE SCALE GENOMIC DNA]</scope>
    <source>
        <strain evidence="1 2">SAG 2523</strain>
    </source>
</reference>
<dbReference type="AlphaFoldDB" id="A0AAW1T8T8"/>
<dbReference type="PANTHER" id="PTHR34217:SF1">
    <property type="entry name" value="CARBOXYPEPTIDASE 1"/>
    <property type="match status" value="1"/>
</dbReference>
<name>A0AAW1T8T8_9CHLO</name>